<name>A0A976FNA6_BRELC</name>
<dbReference type="EMBL" id="SHOA02000015">
    <property type="protein sequence ID" value="TDH71791.1"/>
    <property type="molecule type" value="Genomic_DNA"/>
</dbReference>
<dbReference type="GeneID" id="94349889"/>
<organism evidence="1 3">
    <name type="scientific">Bremia lactucae</name>
    <name type="common">Lettuce downy mildew</name>
    <dbReference type="NCBI Taxonomy" id="4779"/>
    <lineage>
        <taxon>Eukaryota</taxon>
        <taxon>Sar</taxon>
        <taxon>Stramenopiles</taxon>
        <taxon>Oomycota</taxon>
        <taxon>Peronosporomycetes</taxon>
        <taxon>Peronosporales</taxon>
        <taxon>Peronosporaceae</taxon>
        <taxon>Bremia</taxon>
    </lineage>
</organism>
<accession>A0A976FNA6</accession>
<gene>
    <name evidence="2" type="ORF">CCR75_006147</name>
    <name evidence="1" type="ORF">CCR75_006367</name>
</gene>
<evidence type="ECO:0000313" key="2">
    <source>
        <dbReference type="EMBL" id="TDH71791.1"/>
    </source>
</evidence>
<comment type="caution">
    <text evidence="1">The sequence shown here is derived from an EMBL/GenBank/DDBJ whole genome shotgun (WGS) entry which is preliminary data.</text>
</comment>
<dbReference type="KEGG" id="blac:94349889"/>
<dbReference type="RefSeq" id="XP_067821290.1">
    <property type="nucleotide sequence ID" value="XM_067964218.1"/>
</dbReference>
<proteinExistence type="predicted"/>
<dbReference type="Proteomes" id="UP000294530">
    <property type="component" value="Unassembled WGS sequence"/>
</dbReference>
<reference evidence="1" key="2">
    <citation type="submission" date="2021-07" db="EMBL/GenBank/DDBJ databases">
        <authorList>
            <person name="Fletcher K."/>
        </authorList>
    </citation>
    <scope>NUCLEOTIDE SEQUENCE</scope>
    <source>
        <strain evidence="1">SF5</strain>
    </source>
</reference>
<dbReference type="EMBL" id="SHOA02000019">
    <property type="protein sequence ID" value="TDH70002.1"/>
    <property type="molecule type" value="Genomic_DNA"/>
</dbReference>
<evidence type="ECO:0000313" key="3">
    <source>
        <dbReference type="Proteomes" id="UP000294530"/>
    </source>
</evidence>
<sequence>MVSKTPTTDTRYSHPGVATNTLQRDSHAHLAPLVDNADDGKRMIDYCGGDELLKLGDPKRK</sequence>
<reference evidence="1 3" key="1">
    <citation type="journal article" date="2021" name="Genome Biol.">
        <title>AFLAP: assembly-free linkage analysis pipeline using k-mers from genome sequencing data.</title>
        <authorList>
            <person name="Fletcher K."/>
            <person name="Zhang L."/>
            <person name="Gil J."/>
            <person name="Han R."/>
            <person name="Cavanaugh K."/>
            <person name="Michelmore R."/>
        </authorList>
    </citation>
    <scope>NUCLEOTIDE SEQUENCE [LARGE SCALE GENOMIC DNA]</scope>
    <source>
        <strain evidence="1 3">SF5</strain>
    </source>
</reference>
<keyword evidence="3" id="KW-1185">Reference proteome</keyword>
<evidence type="ECO:0000313" key="1">
    <source>
        <dbReference type="EMBL" id="TDH70002.1"/>
    </source>
</evidence>
<protein>
    <submittedName>
        <fullName evidence="1">Uncharacterized protein</fullName>
    </submittedName>
</protein>
<dbReference type="AlphaFoldDB" id="A0A976FNA6"/>